<dbReference type="Proteomes" id="UP000242502">
    <property type="component" value="Unassembled WGS sequence"/>
</dbReference>
<protein>
    <submittedName>
        <fullName evidence="1">Uncharacterized protein</fullName>
    </submittedName>
</protein>
<name>A0A1D2QML5_9GAMM</name>
<dbReference type="EMBL" id="MDLC01000051">
    <property type="protein sequence ID" value="ODS22821.1"/>
    <property type="molecule type" value="Genomic_DNA"/>
</dbReference>
<proteinExistence type="predicted"/>
<evidence type="ECO:0000313" key="2">
    <source>
        <dbReference type="Proteomes" id="UP000242502"/>
    </source>
</evidence>
<gene>
    <name evidence="1" type="ORF">AB835_12155</name>
</gene>
<dbReference type="STRING" id="62101.AB835_12155"/>
<dbReference type="AlphaFoldDB" id="A0A1D2QML5"/>
<reference evidence="1 2" key="1">
    <citation type="journal article" date="2016" name="Appl. Environ. Microbiol.">
        <title>Lack of Overt Genome Reduction in the Bryostatin-Producing Bryozoan Symbiont "Candidatus Endobugula sertula".</title>
        <authorList>
            <person name="Miller I.J."/>
            <person name="Vanee N."/>
            <person name="Fong S.S."/>
            <person name="Lim-Fong G.E."/>
            <person name="Kwan J.C."/>
        </authorList>
    </citation>
    <scope>NUCLEOTIDE SEQUENCE [LARGE SCALE GENOMIC DNA]</scope>
    <source>
        <strain evidence="1">AB1-4</strain>
    </source>
</reference>
<comment type="caution">
    <text evidence="1">The sequence shown here is derived from an EMBL/GenBank/DDBJ whole genome shotgun (WGS) entry which is preliminary data.</text>
</comment>
<accession>A0A1D2QML5</accession>
<evidence type="ECO:0000313" key="1">
    <source>
        <dbReference type="EMBL" id="ODS22821.1"/>
    </source>
</evidence>
<organism evidence="1 2">
    <name type="scientific">Candidatus Endobugula sertula</name>
    <name type="common">Bugula neritina bacterial symbiont</name>
    <dbReference type="NCBI Taxonomy" id="62101"/>
    <lineage>
        <taxon>Bacteria</taxon>
        <taxon>Pseudomonadati</taxon>
        <taxon>Pseudomonadota</taxon>
        <taxon>Gammaproteobacteria</taxon>
        <taxon>Cellvibrionales</taxon>
        <taxon>Cellvibrionaceae</taxon>
        <taxon>Candidatus Endobugula</taxon>
    </lineage>
</organism>
<sequence>MDYLGIVPQEIQDLYINMELDMTHLKDGIKQNNHQQENDDTTTALLLFHDDLNNFLFVIGFYCDSVATFSEHRLQGTDYYHRGIAETGKCIIREGHSLSQRLGVIRQQFLNSPSSNINTRRTPDQQEV</sequence>